<comment type="caution">
    <text evidence="2">The sequence shown here is derived from an EMBL/GenBank/DDBJ whole genome shotgun (WGS) entry which is preliminary data.</text>
</comment>
<proteinExistence type="predicted"/>
<feature type="domain" description="Lumazine-binding" evidence="1">
    <location>
        <begin position="1"/>
        <end position="31"/>
    </location>
</feature>
<dbReference type="InterPro" id="IPR017938">
    <property type="entry name" value="Riboflavin_synthase-like_b-brl"/>
</dbReference>
<reference evidence="2" key="1">
    <citation type="journal article" date="2014" name="Front. Microbiol.">
        <title>High frequency of phylogenetically diverse reductive dehalogenase-homologous genes in deep subseafloor sedimentary metagenomes.</title>
        <authorList>
            <person name="Kawai M."/>
            <person name="Futagami T."/>
            <person name="Toyoda A."/>
            <person name="Takaki Y."/>
            <person name="Nishi S."/>
            <person name="Hori S."/>
            <person name="Arai W."/>
            <person name="Tsubouchi T."/>
            <person name="Morono Y."/>
            <person name="Uchiyama I."/>
            <person name="Ito T."/>
            <person name="Fujiyama A."/>
            <person name="Inagaki F."/>
            <person name="Takami H."/>
        </authorList>
    </citation>
    <scope>NUCLEOTIDE SEQUENCE</scope>
    <source>
        <strain evidence="2">Expedition CK06-06</strain>
    </source>
</reference>
<dbReference type="InterPro" id="IPR026017">
    <property type="entry name" value="Lumazine-bd_dom"/>
</dbReference>
<protein>
    <recommendedName>
        <fullName evidence="1">Lumazine-binding domain-containing protein</fullName>
    </recommendedName>
</protein>
<dbReference type="AlphaFoldDB" id="X1R8M2"/>
<sequence length="36" mass="4035">TLKKTTLSQIKIGDAVNIETDIIVKTIKKQLEKILP</sequence>
<dbReference type="EMBL" id="BARV01046140">
    <property type="protein sequence ID" value="GAI63386.1"/>
    <property type="molecule type" value="Genomic_DNA"/>
</dbReference>
<dbReference type="PROSITE" id="PS51177">
    <property type="entry name" value="LUMAZINE_BIND"/>
    <property type="match status" value="1"/>
</dbReference>
<feature type="non-terminal residue" evidence="2">
    <location>
        <position position="36"/>
    </location>
</feature>
<name>X1R8M2_9ZZZZ</name>
<accession>X1R8M2</accession>
<organism evidence="2">
    <name type="scientific">marine sediment metagenome</name>
    <dbReference type="NCBI Taxonomy" id="412755"/>
    <lineage>
        <taxon>unclassified sequences</taxon>
        <taxon>metagenomes</taxon>
        <taxon>ecological metagenomes</taxon>
    </lineage>
</organism>
<dbReference type="Gene3D" id="2.40.30.20">
    <property type="match status" value="1"/>
</dbReference>
<gene>
    <name evidence="2" type="ORF">S06H3_67059</name>
</gene>
<evidence type="ECO:0000313" key="2">
    <source>
        <dbReference type="EMBL" id="GAI63386.1"/>
    </source>
</evidence>
<dbReference type="SUPFAM" id="SSF63380">
    <property type="entry name" value="Riboflavin synthase domain-like"/>
    <property type="match status" value="1"/>
</dbReference>
<dbReference type="InterPro" id="IPR023366">
    <property type="entry name" value="ATP_synth_asu-like_sf"/>
</dbReference>
<feature type="non-terminal residue" evidence="2">
    <location>
        <position position="1"/>
    </location>
</feature>
<evidence type="ECO:0000259" key="1">
    <source>
        <dbReference type="PROSITE" id="PS51177"/>
    </source>
</evidence>